<evidence type="ECO:0000313" key="1">
    <source>
        <dbReference type="EMBL" id="QTB65412.1"/>
    </source>
</evidence>
<dbReference type="AlphaFoldDB" id="A0A8A4E4B4"/>
<reference evidence="1" key="1">
    <citation type="submission" date="2021-03" db="EMBL/GenBank/DDBJ databases">
        <title>Complete genome of Burkholderia pseudomallei_VBP364.</title>
        <authorList>
            <person name="Balaji V."/>
            <person name="Yamuna B."/>
            <person name="Monisha P."/>
        </authorList>
    </citation>
    <scope>NUCLEOTIDE SEQUENCE</scope>
    <source>
        <strain evidence="1">VBP364</strain>
    </source>
</reference>
<dbReference type="InterPro" id="IPR021733">
    <property type="entry name" value="DUF3304"/>
</dbReference>
<organism evidence="1">
    <name type="scientific">Burkholderia pseudomallei</name>
    <name type="common">Pseudomonas pseudomallei</name>
    <dbReference type="NCBI Taxonomy" id="28450"/>
    <lineage>
        <taxon>Bacteria</taxon>
        <taxon>Pseudomonadati</taxon>
        <taxon>Pseudomonadota</taxon>
        <taxon>Betaproteobacteria</taxon>
        <taxon>Burkholderiales</taxon>
        <taxon>Burkholderiaceae</taxon>
        <taxon>Burkholderia</taxon>
        <taxon>pseudomallei group</taxon>
    </lineage>
</organism>
<name>A0A8A4E4B4_BURPE</name>
<sequence length="187" mass="20030">MRGLALLGSVAACSRAVSEVSPQAGAKGAAVSQAGDDTMSLSLKLNALNDTDVPIGAFYVDGTWGSTVASRIGSGGGQMICCASVPGEWHPGLTVTLRWQDDTLYKKDPDAMASRVVSVGKHEHFSDGFLWVLFFPNDRIKVYASQWMPGFPGFPEGLQTPDSPCPEHFTRLSDDPRCSQPGKRIKL</sequence>
<dbReference type="Pfam" id="PF11745">
    <property type="entry name" value="DUF3304"/>
    <property type="match status" value="1"/>
</dbReference>
<protein>
    <submittedName>
        <fullName evidence="1">DUF3304 domain-containing protein</fullName>
    </submittedName>
</protein>
<gene>
    <name evidence="1" type="ORF">J3D99_13655</name>
</gene>
<dbReference type="EMBL" id="CP071754">
    <property type="protein sequence ID" value="QTB65412.1"/>
    <property type="molecule type" value="Genomic_DNA"/>
</dbReference>
<accession>A0A8A4E4B4</accession>
<proteinExistence type="predicted"/>